<sequence length="255" mass="29162">MYYYEQDSNDTWTQAGEGKIDPSLVEQSGCTSIRVMFDAVQKLHLPFDCDTVVDCVLAWYRGPGRGHPHHRDPAHQHSHHAPVREDFSSVPPSHPFNTGVHTDSKETSPLIPGHSFERSILDSRLYGTVFFNWILYNEPLKERIEVWAAASLLVSTPLPFYPASIAYVCFYRNSRTYFASFDWRMCARGRAARGRLNNGFGEGEEDTRNRTGMMAKQGCRKIDVLFTWARPRNSVRYVGQEDVLLEMLGRIVTPE</sequence>
<accession>A0A167UDJ6</accession>
<name>A0A167UDJ6_9AGAM</name>
<evidence type="ECO:0000313" key="1">
    <source>
        <dbReference type="EMBL" id="KZP03838.1"/>
    </source>
</evidence>
<proteinExistence type="predicted"/>
<protein>
    <submittedName>
        <fullName evidence="1">Uncharacterized protein</fullName>
    </submittedName>
</protein>
<dbReference type="EMBL" id="KV417995">
    <property type="protein sequence ID" value="KZP03838.1"/>
    <property type="molecule type" value="Genomic_DNA"/>
</dbReference>
<reference evidence="1 2" key="1">
    <citation type="journal article" date="2016" name="Mol. Biol. Evol.">
        <title>Comparative Genomics of Early-Diverging Mushroom-Forming Fungi Provides Insights into the Origins of Lignocellulose Decay Capabilities.</title>
        <authorList>
            <person name="Nagy L.G."/>
            <person name="Riley R."/>
            <person name="Tritt A."/>
            <person name="Adam C."/>
            <person name="Daum C."/>
            <person name="Floudas D."/>
            <person name="Sun H."/>
            <person name="Yadav J.S."/>
            <person name="Pangilinan J."/>
            <person name="Larsson K.H."/>
            <person name="Matsuura K."/>
            <person name="Barry K."/>
            <person name="Labutti K."/>
            <person name="Kuo R."/>
            <person name="Ohm R.A."/>
            <person name="Bhattacharya S.S."/>
            <person name="Shirouzu T."/>
            <person name="Yoshinaga Y."/>
            <person name="Martin F.M."/>
            <person name="Grigoriev I.V."/>
            <person name="Hibbett D.S."/>
        </authorList>
    </citation>
    <scope>NUCLEOTIDE SEQUENCE [LARGE SCALE GENOMIC DNA]</scope>
    <source>
        <strain evidence="1 2">CBS 109695</strain>
    </source>
</reference>
<keyword evidence="2" id="KW-1185">Reference proteome</keyword>
<organism evidence="1 2">
    <name type="scientific">Athelia psychrophila</name>
    <dbReference type="NCBI Taxonomy" id="1759441"/>
    <lineage>
        <taxon>Eukaryota</taxon>
        <taxon>Fungi</taxon>
        <taxon>Dikarya</taxon>
        <taxon>Basidiomycota</taxon>
        <taxon>Agaricomycotina</taxon>
        <taxon>Agaricomycetes</taxon>
        <taxon>Agaricomycetidae</taxon>
        <taxon>Atheliales</taxon>
        <taxon>Atheliaceae</taxon>
        <taxon>Athelia</taxon>
    </lineage>
</organism>
<dbReference type="AlphaFoldDB" id="A0A167UDJ6"/>
<gene>
    <name evidence="1" type="ORF">FIBSPDRAFT_904723</name>
</gene>
<evidence type="ECO:0000313" key="2">
    <source>
        <dbReference type="Proteomes" id="UP000076532"/>
    </source>
</evidence>
<dbReference type="Proteomes" id="UP000076532">
    <property type="component" value="Unassembled WGS sequence"/>
</dbReference>